<dbReference type="Proteomes" id="UP000430202">
    <property type="component" value="Unassembled WGS sequence"/>
</dbReference>
<gene>
    <name evidence="2" type="ORF">MARI151_60849</name>
</gene>
<dbReference type="AlphaFoldDB" id="A0A653Y624"/>
<keyword evidence="1" id="KW-1133">Transmembrane helix</keyword>
<name>A0A653Y624_9FLAO</name>
<reference evidence="2 3" key="1">
    <citation type="submission" date="2019-10" db="EMBL/GenBank/DDBJ databases">
        <authorList>
            <person name="Karimi E."/>
        </authorList>
    </citation>
    <scope>NUCLEOTIDE SEQUENCE [LARGE SCALE GENOMIC DNA]</scope>
    <source>
        <strain evidence="2">Maribacter sp. 151</strain>
    </source>
</reference>
<feature type="transmembrane region" description="Helical" evidence="1">
    <location>
        <begin position="7"/>
        <end position="27"/>
    </location>
</feature>
<keyword evidence="3" id="KW-1185">Reference proteome</keyword>
<proteinExistence type="predicted"/>
<sequence>MCNCVHIRLLAIIMKNTFYLFAIIILFTSCKEEKRVIEKIDFEPEYMFSTEIENKVEKDTVPWKYQISASNYALKGDYKNALIQWDLAMGTREKNFSKSQIDSINQKYSKIKASEYIIEKAKENQVIIINEAHHNSFHRVFTKSLLQKLFENGYKNLGLEALKNNDSLISALNQRKYPVQKTGLYIKDPQFGNLVRDALEIGYILFAYENMGKGSGKPREIEQAKNIENVINSKPNEKFLIHCGYDHALEGNHSSWEKAMAGRLTEFTNINPLTINQVVYSEKSKPEYNHPLLKALDIKESSVIIDKDNKPLSYERGKAWTDIAVLHPNTKYIDDRPNWLFENGNKNVSISLTDIQIEFPIMVLAFKKGEDINLAVPIDITEVESKKDNCNLGLKKGVYEIVVTNEKQSFKFEQKVK</sequence>
<dbReference type="EMBL" id="CABWLR010000006">
    <property type="protein sequence ID" value="VXC38025.1"/>
    <property type="molecule type" value="Genomic_DNA"/>
</dbReference>
<keyword evidence="1" id="KW-0472">Membrane</keyword>
<protein>
    <submittedName>
        <fullName evidence="2">Uncharacterized protein</fullName>
    </submittedName>
</protein>
<keyword evidence="1" id="KW-0812">Transmembrane</keyword>
<organism evidence="2 3">
    <name type="scientific">Maribacter litoralis</name>
    <dbReference type="NCBI Taxonomy" id="2059726"/>
    <lineage>
        <taxon>Bacteria</taxon>
        <taxon>Pseudomonadati</taxon>
        <taxon>Bacteroidota</taxon>
        <taxon>Flavobacteriia</taxon>
        <taxon>Flavobacteriales</taxon>
        <taxon>Flavobacteriaceae</taxon>
        <taxon>Maribacter</taxon>
    </lineage>
</organism>
<evidence type="ECO:0000313" key="2">
    <source>
        <dbReference type="EMBL" id="VXC38025.1"/>
    </source>
</evidence>
<evidence type="ECO:0000256" key="1">
    <source>
        <dbReference type="SAM" id="Phobius"/>
    </source>
</evidence>
<evidence type="ECO:0000313" key="3">
    <source>
        <dbReference type="Proteomes" id="UP000430202"/>
    </source>
</evidence>
<accession>A0A653Y624</accession>